<keyword evidence="1" id="KW-0808">Transferase</keyword>
<sequence>CLSLSLSPLPSSSLWKEQTLAGKPAGFFVSTRTQGGGQETIAWTAITQLVHHGMLIVPIVYTFGAGMFKMDSIHGGSCVRWPSIIRDIPLSHPSKAQALSLSQVLRYYLPLTGRLTWSPQDTKPCVTVSKHDTVSLTVAETDADFSFLSGDGLRLATDHRPLVPELKIFDDSATLLSVQVTLFPKQGFCMGIASHHSVNDGATSEMFIKSWDHICRLQQHTINVPSGLESKMVEFVSSGDKFKTLKPTPSELSPDVVRTTVELTWENLEKLRERLTTTSRLVTFTDRHLHTRPRTLAETRSSFIRKGAAKAATNHRTCTKKTETTNTTLSQSGQEAALDQAPETRRPSTRRHRAEQPWLTNPTNRLLARAAVTENPQRIYPVRNRWQLQTSPREKVLCPRVCLRVDLCGESAWRLPEQKQYVLGIQQTLGLGWFQYEARAFLKDDGFVKAVEILSDSVKGLASQGIESLFEDYVEGTKKIKPGEQFGSVAGSTRLGINGTDFGSFSMLGRRDGQVVVWRLECA</sequence>
<dbReference type="InterPro" id="IPR023213">
    <property type="entry name" value="CAT-like_dom_sf"/>
</dbReference>
<dbReference type="Pfam" id="PF02458">
    <property type="entry name" value="Transferase"/>
    <property type="match status" value="1"/>
</dbReference>
<evidence type="ECO:0000256" key="3">
    <source>
        <dbReference type="SAM" id="MobiDB-lite"/>
    </source>
</evidence>
<dbReference type="InterPro" id="IPR029039">
    <property type="entry name" value="Flavoprotein-like_sf"/>
</dbReference>
<evidence type="ECO:0000256" key="1">
    <source>
        <dbReference type="ARBA" id="ARBA00022679"/>
    </source>
</evidence>
<proteinExistence type="predicted"/>
<dbReference type="Gene3D" id="3.40.50.360">
    <property type="match status" value="1"/>
</dbReference>
<evidence type="ECO:0000313" key="4">
    <source>
        <dbReference type="EMBL" id="CAF1862500.1"/>
    </source>
</evidence>
<dbReference type="EMBL" id="HG994368">
    <property type="protein sequence ID" value="CAF1862500.1"/>
    <property type="molecule type" value="Genomic_DNA"/>
</dbReference>
<dbReference type="Gene3D" id="3.30.559.10">
    <property type="entry name" value="Chloramphenicol acetyltransferase-like domain"/>
    <property type="match status" value="1"/>
</dbReference>
<evidence type="ECO:0000256" key="2">
    <source>
        <dbReference type="ARBA" id="ARBA00023315"/>
    </source>
</evidence>
<feature type="region of interest" description="Disordered" evidence="3">
    <location>
        <begin position="307"/>
        <end position="358"/>
    </location>
</feature>
<dbReference type="PANTHER" id="PTHR31625">
    <property type="match status" value="1"/>
</dbReference>
<dbReference type="InterPro" id="IPR051504">
    <property type="entry name" value="Plant_metabolite_acyltrans"/>
</dbReference>
<dbReference type="Proteomes" id="UP001295469">
    <property type="component" value="Chromosome C04"/>
</dbReference>
<dbReference type="SUPFAM" id="SSF52218">
    <property type="entry name" value="Flavoproteins"/>
    <property type="match status" value="1"/>
</dbReference>
<reference evidence="4" key="1">
    <citation type="submission" date="2021-01" db="EMBL/GenBank/DDBJ databases">
        <authorList>
            <consortium name="Genoscope - CEA"/>
            <person name="William W."/>
        </authorList>
    </citation>
    <scope>NUCLEOTIDE SEQUENCE</scope>
</reference>
<name>A0A816JQ11_BRANA</name>
<dbReference type="GO" id="GO:0016747">
    <property type="term" value="F:acyltransferase activity, transferring groups other than amino-acyl groups"/>
    <property type="evidence" value="ECO:0007669"/>
    <property type="project" value="UniProtKB-ARBA"/>
</dbReference>
<accession>A0A816JQ11</accession>
<dbReference type="AlphaFoldDB" id="A0A816JQ11"/>
<feature type="non-terminal residue" evidence="4">
    <location>
        <position position="1"/>
    </location>
</feature>
<keyword evidence="2" id="KW-0012">Acyltransferase</keyword>
<protein>
    <submittedName>
        <fullName evidence="4">(rape) hypothetical protein</fullName>
    </submittedName>
</protein>
<gene>
    <name evidence="4" type="ORF">DARMORV10_C04P55880.1</name>
</gene>
<organism evidence="4">
    <name type="scientific">Brassica napus</name>
    <name type="common">Rape</name>
    <dbReference type="NCBI Taxonomy" id="3708"/>
    <lineage>
        <taxon>Eukaryota</taxon>
        <taxon>Viridiplantae</taxon>
        <taxon>Streptophyta</taxon>
        <taxon>Embryophyta</taxon>
        <taxon>Tracheophyta</taxon>
        <taxon>Spermatophyta</taxon>
        <taxon>Magnoliopsida</taxon>
        <taxon>eudicotyledons</taxon>
        <taxon>Gunneridae</taxon>
        <taxon>Pentapetalae</taxon>
        <taxon>rosids</taxon>
        <taxon>malvids</taxon>
        <taxon>Brassicales</taxon>
        <taxon>Brassicaceae</taxon>
        <taxon>Brassiceae</taxon>
        <taxon>Brassica</taxon>
    </lineage>
</organism>